<evidence type="ECO:0000313" key="8">
    <source>
        <dbReference type="EMBL" id="GAH16125.1"/>
    </source>
</evidence>
<keyword evidence="4" id="KW-0378">Hydrolase</keyword>
<organism evidence="8">
    <name type="scientific">marine sediment metagenome</name>
    <dbReference type="NCBI Taxonomy" id="412755"/>
    <lineage>
        <taxon>unclassified sequences</taxon>
        <taxon>metagenomes</taxon>
        <taxon>ecological metagenomes</taxon>
    </lineage>
</organism>
<sequence length="83" mass="9507">MHPGEEAVTERFLSALERYPVGEVIAERAADYYRAFVKQGITLHIADLIIAATAAEYELTLVSYNQDHFPMEDIRIYTPMPEF</sequence>
<evidence type="ECO:0000256" key="4">
    <source>
        <dbReference type="ARBA" id="ARBA00022801"/>
    </source>
</evidence>
<keyword evidence="2" id="KW-0540">Nuclease</keyword>
<dbReference type="PANTHER" id="PTHR33653">
    <property type="entry name" value="RIBONUCLEASE VAPC2"/>
    <property type="match status" value="1"/>
</dbReference>
<comment type="caution">
    <text evidence="8">The sequence shown here is derived from an EMBL/GenBank/DDBJ whole genome shotgun (WGS) entry which is preliminary data.</text>
</comment>
<dbReference type="InterPro" id="IPR029060">
    <property type="entry name" value="PIN-like_dom_sf"/>
</dbReference>
<dbReference type="EMBL" id="BART01031614">
    <property type="protein sequence ID" value="GAH16125.1"/>
    <property type="molecule type" value="Genomic_DNA"/>
</dbReference>
<evidence type="ECO:0000256" key="6">
    <source>
        <dbReference type="ARBA" id="ARBA00038093"/>
    </source>
</evidence>
<gene>
    <name evidence="8" type="ORF">S01H4_54876</name>
</gene>
<evidence type="ECO:0000256" key="2">
    <source>
        <dbReference type="ARBA" id="ARBA00022722"/>
    </source>
</evidence>
<name>X1E6W5_9ZZZZ</name>
<keyword evidence="3" id="KW-0479">Metal-binding</keyword>
<dbReference type="Pfam" id="PF01850">
    <property type="entry name" value="PIN"/>
    <property type="match status" value="1"/>
</dbReference>
<dbReference type="InterPro" id="IPR002716">
    <property type="entry name" value="PIN_dom"/>
</dbReference>
<dbReference type="Gene3D" id="3.40.50.1010">
    <property type="entry name" value="5'-nuclease"/>
    <property type="match status" value="1"/>
</dbReference>
<keyword evidence="5" id="KW-0460">Magnesium</keyword>
<dbReference type="GO" id="GO:0004518">
    <property type="term" value="F:nuclease activity"/>
    <property type="evidence" value="ECO:0007669"/>
    <property type="project" value="UniProtKB-KW"/>
</dbReference>
<dbReference type="SUPFAM" id="SSF88723">
    <property type="entry name" value="PIN domain-like"/>
    <property type="match status" value="1"/>
</dbReference>
<feature type="domain" description="PIN" evidence="7">
    <location>
        <begin position="9"/>
        <end position="67"/>
    </location>
</feature>
<dbReference type="GO" id="GO:0046872">
    <property type="term" value="F:metal ion binding"/>
    <property type="evidence" value="ECO:0007669"/>
    <property type="project" value="UniProtKB-KW"/>
</dbReference>
<protein>
    <recommendedName>
        <fullName evidence="7">PIN domain-containing protein</fullName>
    </recommendedName>
</protein>
<reference evidence="8" key="1">
    <citation type="journal article" date="2014" name="Front. Microbiol.">
        <title>High frequency of phylogenetically diverse reductive dehalogenase-homologous genes in deep subseafloor sedimentary metagenomes.</title>
        <authorList>
            <person name="Kawai M."/>
            <person name="Futagami T."/>
            <person name="Toyoda A."/>
            <person name="Takaki Y."/>
            <person name="Nishi S."/>
            <person name="Hori S."/>
            <person name="Arai W."/>
            <person name="Tsubouchi T."/>
            <person name="Morono Y."/>
            <person name="Uchiyama I."/>
            <person name="Ito T."/>
            <person name="Fujiyama A."/>
            <person name="Inagaki F."/>
            <person name="Takami H."/>
        </authorList>
    </citation>
    <scope>NUCLEOTIDE SEQUENCE</scope>
    <source>
        <strain evidence="8">Expedition CK06-06</strain>
    </source>
</reference>
<evidence type="ECO:0000256" key="1">
    <source>
        <dbReference type="ARBA" id="ARBA00001946"/>
    </source>
</evidence>
<dbReference type="AlphaFoldDB" id="X1E6W5"/>
<comment type="similarity">
    <text evidence="6">Belongs to the PINc/VapC protein family.</text>
</comment>
<accession>X1E6W5</accession>
<dbReference type="PANTHER" id="PTHR33653:SF1">
    <property type="entry name" value="RIBONUCLEASE VAPC2"/>
    <property type="match status" value="1"/>
</dbReference>
<evidence type="ECO:0000256" key="3">
    <source>
        <dbReference type="ARBA" id="ARBA00022723"/>
    </source>
</evidence>
<dbReference type="GO" id="GO:0016787">
    <property type="term" value="F:hydrolase activity"/>
    <property type="evidence" value="ECO:0007669"/>
    <property type="project" value="UniProtKB-KW"/>
</dbReference>
<proteinExistence type="inferred from homology"/>
<comment type="cofactor">
    <cofactor evidence="1">
        <name>Mg(2+)</name>
        <dbReference type="ChEBI" id="CHEBI:18420"/>
    </cofactor>
</comment>
<evidence type="ECO:0000256" key="5">
    <source>
        <dbReference type="ARBA" id="ARBA00022842"/>
    </source>
</evidence>
<evidence type="ECO:0000259" key="7">
    <source>
        <dbReference type="Pfam" id="PF01850"/>
    </source>
</evidence>
<dbReference type="InterPro" id="IPR050556">
    <property type="entry name" value="Type_II_TA_system_RNase"/>
</dbReference>